<name>A0ACC0GZJ7_9ERIC</name>
<keyword evidence="2" id="KW-1185">Reference proteome</keyword>
<comment type="caution">
    <text evidence="1">The sequence shown here is derived from an EMBL/GenBank/DDBJ whole genome shotgun (WGS) entry which is preliminary data.</text>
</comment>
<gene>
    <name evidence="1" type="ORF">LOK49_LG07G00310</name>
</gene>
<evidence type="ECO:0000313" key="1">
    <source>
        <dbReference type="EMBL" id="KAI8006633.1"/>
    </source>
</evidence>
<accession>A0ACC0GZJ7</accession>
<proteinExistence type="predicted"/>
<evidence type="ECO:0000313" key="2">
    <source>
        <dbReference type="Proteomes" id="UP001060215"/>
    </source>
</evidence>
<protein>
    <submittedName>
        <fullName evidence="1">ABC transporter C family member 10</fullName>
    </submittedName>
</protein>
<dbReference type="Proteomes" id="UP001060215">
    <property type="component" value="Chromosome 7"/>
</dbReference>
<dbReference type="EMBL" id="CM045764">
    <property type="protein sequence ID" value="KAI8006633.1"/>
    <property type="molecule type" value="Genomic_DNA"/>
</dbReference>
<reference evidence="1 2" key="1">
    <citation type="journal article" date="2022" name="Plant J.">
        <title>Chromosome-level genome of Camellia lanceoleosa provides a valuable resource for understanding genome evolution and self-incompatibility.</title>
        <authorList>
            <person name="Gong W."/>
            <person name="Xiao S."/>
            <person name="Wang L."/>
            <person name="Liao Z."/>
            <person name="Chang Y."/>
            <person name="Mo W."/>
            <person name="Hu G."/>
            <person name="Li W."/>
            <person name="Zhao G."/>
            <person name="Zhu H."/>
            <person name="Hu X."/>
            <person name="Ji K."/>
            <person name="Xiang X."/>
            <person name="Song Q."/>
            <person name="Yuan D."/>
            <person name="Jin S."/>
            <person name="Zhang L."/>
        </authorList>
    </citation>
    <scope>NUCLEOTIDE SEQUENCE [LARGE SCALE GENOMIC DNA]</scope>
    <source>
        <strain evidence="1">SQ_2022a</strain>
    </source>
</reference>
<organism evidence="1 2">
    <name type="scientific">Camellia lanceoleosa</name>
    <dbReference type="NCBI Taxonomy" id="1840588"/>
    <lineage>
        <taxon>Eukaryota</taxon>
        <taxon>Viridiplantae</taxon>
        <taxon>Streptophyta</taxon>
        <taxon>Embryophyta</taxon>
        <taxon>Tracheophyta</taxon>
        <taxon>Spermatophyta</taxon>
        <taxon>Magnoliopsida</taxon>
        <taxon>eudicotyledons</taxon>
        <taxon>Gunneridae</taxon>
        <taxon>Pentapetalae</taxon>
        <taxon>asterids</taxon>
        <taxon>Ericales</taxon>
        <taxon>Theaceae</taxon>
        <taxon>Camellia</taxon>
    </lineage>
</organism>
<sequence>MQLEGDFDVRIVPADNSRYSIYRSTYSQRLTLSTSPLILNTFIEWARDNRILGGDNSYCALQWPLAKLQHKFQSKLMVGQDDRQGYFRGAVNMKVLKLYAWESHFKNVIENLGKVECKWLSAVQMHKAYNGSLFWASPVLVSTATFGACYFLGLPFYASNVFTFVATLRLVQEPVRCIPYVIAVVIQAKVAFARIVIFLQAPELQNTNIRKKRNMGMKSHSIFIKSASFSWEESLLKPMLRNINLEV</sequence>